<dbReference type="InterPro" id="IPR006121">
    <property type="entry name" value="HMA_dom"/>
</dbReference>
<evidence type="ECO:0000256" key="4">
    <source>
        <dbReference type="ARBA" id="ARBA00022723"/>
    </source>
</evidence>
<dbReference type="Gene3D" id="3.40.1110.10">
    <property type="entry name" value="Calcium-transporting ATPase, cytoplasmic domain N"/>
    <property type="match status" value="1"/>
</dbReference>
<comment type="caution">
    <text evidence="13">The sequence shown here is derived from an EMBL/GenBank/DDBJ whole genome shotgun (WGS) entry which is preliminary data.</text>
</comment>
<evidence type="ECO:0000256" key="3">
    <source>
        <dbReference type="ARBA" id="ARBA00022692"/>
    </source>
</evidence>
<dbReference type="Gene3D" id="3.40.50.1000">
    <property type="entry name" value="HAD superfamily/HAD-like"/>
    <property type="match status" value="1"/>
</dbReference>
<organism evidence="13 14">
    <name type="scientific">Deinococcus depolymerans</name>
    <dbReference type="NCBI Taxonomy" id="392408"/>
    <lineage>
        <taxon>Bacteria</taxon>
        <taxon>Thermotogati</taxon>
        <taxon>Deinococcota</taxon>
        <taxon>Deinococci</taxon>
        <taxon>Deinococcales</taxon>
        <taxon>Deinococcaceae</taxon>
        <taxon>Deinococcus</taxon>
    </lineage>
</organism>
<dbReference type="InterPro" id="IPR036163">
    <property type="entry name" value="HMA_dom_sf"/>
</dbReference>
<dbReference type="InterPro" id="IPR008250">
    <property type="entry name" value="ATPase_P-typ_transduc_dom_A_sf"/>
</dbReference>
<protein>
    <submittedName>
        <fullName evidence="13">Heavy metal translocating P-type ATPase</fullName>
    </submittedName>
</protein>
<dbReference type="EMBL" id="BAAADB010000004">
    <property type="protein sequence ID" value="GAA0501280.1"/>
    <property type="molecule type" value="Genomic_DNA"/>
</dbReference>
<dbReference type="SFLD" id="SFLDG00002">
    <property type="entry name" value="C1.7:_P-type_atpase_like"/>
    <property type="match status" value="1"/>
</dbReference>
<reference evidence="13 14" key="1">
    <citation type="journal article" date="2019" name="Int. J. Syst. Evol. Microbiol.">
        <title>The Global Catalogue of Microorganisms (GCM) 10K type strain sequencing project: providing services to taxonomists for standard genome sequencing and annotation.</title>
        <authorList>
            <consortium name="The Broad Institute Genomics Platform"/>
            <consortium name="The Broad Institute Genome Sequencing Center for Infectious Disease"/>
            <person name="Wu L."/>
            <person name="Ma J."/>
        </authorList>
    </citation>
    <scope>NUCLEOTIDE SEQUENCE [LARGE SCALE GENOMIC DNA]</scope>
    <source>
        <strain evidence="13 14">JCM 14368</strain>
    </source>
</reference>
<accession>A0ABN1BMI9</accession>
<keyword evidence="10" id="KW-1003">Cell membrane</keyword>
<feature type="transmembrane region" description="Helical" evidence="10">
    <location>
        <begin position="375"/>
        <end position="394"/>
    </location>
</feature>
<evidence type="ECO:0000256" key="7">
    <source>
        <dbReference type="ARBA" id="ARBA00022967"/>
    </source>
</evidence>
<dbReference type="SFLD" id="SFLDS00003">
    <property type="entry name" value="Haloacid_Dehalogenase"/>
    <property type="match status" value="1"/>
</dbReference>
<comment type="subcellular location">
    <subcellularLocation>
        <location evidence="10">Cell membrane</location>
    </subcellularLocation>
    <subcellularLocation>
        <location evidence="1">Membrane</location>
        <topology evidence="1">Multi-pass membrane protein</topology>
    </subcellularLocation>
</comment>
<sequence length="741" mass="76136">MTAPTRPDLPATPVLTYRVEGMDCANCVQKVERLVGTLPGTGAVSTSFTRQTLRLQLDETRTPRHTLEGHLRALGYAPTLQDPAPTAPSGAPPPTDPDPGQDTRSGHAAGPAWHRGAQGRLVLLSGTLLAAAWLLSLAAPSAAGLGYVAVTLLAGAPLARRAVASARLGDVFSIHLLVTLAAVGALLIGAAAEGAAVVFLFAVGELLEGVAAGRARSGVQALAALTPTSAQLLTPQGPREVPAATLRPGQRVLVTPGSRVPADGVIEEGVSGLDESAVTGESVPVRRAAGDEVFGGSVSTDGSLTVRVTREADDTTLARILHLIEQAEHSRAPTARFIDRFSRVYTPGVVLVSALVAFGPPLLGEPLSPWLYKGLSLLLIGCPCALVLSVPAAVTSGLSAGARRGLLIKGGAALETLARVRTVAFDKTGTLTAGHPRLSEWHSVGSGHAADHVHPDPQADTETLRLAAAVAGASSHPLSRAVTEAARQRQLTVPAVTDARARPGEGASAVLDGRALHLGSPASAAAQLGAFSGPLARQLDALQAQGRSVSVLHDDHAPLALLAFEDDLRPDAAQALADLRRLGLGTVMLTGDHERAARHAAQGLPLDVHASLRPEEKLRHIEALPGPVVMVGDGINDAPALARADVGVAMGGGTAVALDTADAALLRPSLGGVPDLVQLARATMRNIHWNIALALGLKGLFLITTLSGTTTLWMAVLADTGATALVTANALRLLRWTPERA</sequence>
<dbReference type="SFLD" id="SFLDF00027">
    <property type="entry name" value="p-type_atpase"/>
    <property type="match status" value="1"/>
</dbReference>
<feature type="transmembrane region" description="Helical" evidence="10">
    <location>
        <begin position="174"/>
        <end position="207"/>
    </location>
</feature>
<dbReference type="Gene3D" id="2.70.150.10">
    <property type="entry name" value="Calcium-transporting ATPase, cytoplasmic transduction domain A"/>
    <property type="match status" value="1"/>
</dbReference>
<dbReference type="SUPFAM" id="SSF56784">
    <property type="entry name" value="HAD-like"/>
    <property type="match status" value="1"/>
</dbReference>
<keyword evidence="4 10" id="KW-0479">Metal-binding</keyword>
<keyword evidence="9 10" id="KW-0472">Membrane</keyword>
<evidence type="ECO:0000256" key="5">
    <source>
        <dbReference type="ARBA" id="ARBA00022741"/>
    </source>
</evidence>
<feature type="domain" description="HMA" evidence="12">
    <location>
        <begin position="13"/>
        <end position="79"/>
    </location>
</feature>
<feature type="transmembrane region" description="Helical" evidence="10">
    <location>
        <begin position="344"/>
        <end position="363"/>
    </location>
</feature>
<dbReference type="Pfam" id="PF00122">
    <property type="entry name" value="E1-E2_ATPase"/>
    <property type="match status" value="1"/>
</dbReference>
<dbReference type="PROSITE" id="PS00154">
    <property type="entry name" value="ATPASE_E1_E2"/>
    <property type="match status" value="1"/>
</dbReference>
<feature type="region of interest" description="Disordered" evidence="11">
    <location>
        <begin position="78"/>
        <end position="111"/>
    </location>
</feature>
<dbReference type="InterPro" id="IPR001757">
    <property type="entry name" value="P_typ_ATPase"/>
</dbReference>
<dbReference type="InterPro" id="IPR036412">
    <property type="entry name" value="HAD-like_sf"/>
</dbReference>
<keyword evidence="14" id="KW-1185">Reference proteome</keyword>
<dbReference type="Pfam" id="PF00403">
    <property type="entry name" value="HMA"/>
    <property type="match status" value="1"/>
</dbReference>
<dbReference type="SUPFAM" id="SSF55008">
    <property type="entry name" value="HMA, heavy metal-associated domain"/>
    <property type="match status" value="1"/>
</dbReference>
<keyword evidence="3 10" id="KW-0812">Transmembrane</keyword>
<gene>
    <name evidence="13" type="ORF">GCM10008937_05910</name>
</gene>
<dbReference type="InterPro" id="IPR044492">
    <property type="entry name" value="P_typ_ATPase_HD_dom"/>
</dbReference>
<dbReference type="PRINTS" id="PR00119">
    <property type="entry name" value="CATATPASE"/>
</dbReference>
<evidence type="ECO:0000256" key="2">
    <source>
        <dbReference type="ARBA" id="ARBA00006024"/>
    </source>
</evidence>
<keyword evidence="6 10" id="KW-0067">ATP-binding</keyword>
<comment type="similarity">
    <text evidence="2 10">Belongs to the cation transport ATPase (P-type) (TC 3.A.3) family. Type IB subfamily.</text>
</comment>
<dbReference type="PROSITE" id="PS50846">
    <property type="entry name" value="HMA_2"/>
    <property type="match status" value="1"/>
</dbReference>
<evidence type="ECO:0000313" key="14">
    <source>
        <dbReference type="Proteomes" id="UP001500191"/>
    </source>
</evidence>
<dbReference type="PRINTS" id="PR00941">
    <property type="entry name" value="CDATPASE"/>
</dbReference>
<proteinExistence type="inferred from homology"/>
<dbReference type="InterPro" id="IPR051014">
    <property type="entry name" value="Cation_Transport_ATPase_IB"/>
</dbReference>
<dbReference type="CDD" id="cd00371">
    <property type="entry name" value="HMA"/>
    <property type="match status" value="1"/>
</dbReference>
<keyword evidence="8 10" id="KW-1133">Transmembrane helix</keyword>
<feature type="transmembrane region" description="Helical" evidence="10">
    <location>
        <begin position="121"/>
        <end position="154"/>
    </location>
</feature>
<keyword evidence="5 10" id="KW-0547">Nucleotide-binding</keyword>
<dbReference type="SUPFAM" id="SSF81653">
    <property type="entry name" value="Calcium ATPase, transduction domain A"/>
    <property type="match status" value="1"/>
</dbReference>
<feature type="transmembrane region" description="Helical" evidence="10">
    <location>
        <begin position="687"/>
        <end position="706"/>
    </location>
</feature>
<evidence type="ECO:0000256" key="10">
    <source>
        <dbReference type="RuleBase" id="RU362081"/>
    </source>
</evidence>
<dbReference type="InterPro" id="IPR023214">
    <property type="entry name" value="HAD_sf"/>
</dbReference>
<dbReference type="RefSeq" id="WP_343755896.1">
    <property type="nucleotide sequence ID" value="NZ_BAAADB010000004.1"/>
</dbReference>
<dbReference type="Proteomes" id="UP001500191">
    <property type="component" value="Unassembled WGS sequence"/>
</dbReference>
<dbReference type="PANTHER" id="PTHR48085">
    <property type="entry name" value="CADMIUM/ZINC-TRANSPORTING ATPASE HMA2-RELATED"/>
    <property type="match status" value="1"/>
</dbReference>
<feature type="transmembrane region" description="Helical" evidence="10">
    <location>
        <begin position="712"/>
        <end position="734"/>
    </location>
</feature>
<dbReference type="InterPro" id="IPR018303">
    <property type="entry name" value="ATPase_P-typ_P_site"/>
</dbReference>
<evidence type="ECO:0000259" key="12">
    <source>
        <dbReference type="PROSITE" id="PS50846"/>
    </source>
</evidence>
<dbReference type="InterPro" id="IPR027256">
    <property type="entry name" value="P-typ_ATPase_IB"/>
</dbReference>
<dbReference type="InterPro" id="IPR059000">
    <property type="entry name" value="ATPase_P-type_domA"/>
</dbReference>
<dbReference type="SUPFAM" id="SSF81665">
    <property type="entry name" value="Calcium ATPase, transmembrane domain M"/>
    <property type="match status" value="1"/>
</dbReference>
<evidence type="ECO:0000256" key="11">
    <source>
        <dbReference type="SAM" id="MobiDB-lite"/>
    </source>
</evidence>
<dbReference type="InterPro" id="IPR023299">
    <property type="entry name" value="ATPase_P-typ_cyto_dom_N"/>
</dbReference>
<evidence type="ECO:0000256" key="6">
    <source>
        <dbReference type="ARBA" id="ARBA00022840"/>
    </source>
</evidence>
<dbReference type="Gene3D" id="3.30.70.100">
    <property type="match status" value="1"/>
</dbReference>
<dbReference type="InterPro" id="IPR023298">
    <property type="entry name" value="ATPase_P-typ_TM_dom_sf"/>
</dbReference>
<dbReference type="PANTHER" id="PTHR48085:SF5">
    <property type="entry name" value="CADMIUM_ZINC-TRANSPORTING ATPASE HMA4-RELATED"/>
    <property type="match status" value="1"/>
</dbReference>
<name>A0ABN1BMI9_9DEIO</name>
<keyword evidence="7" id="KW-1278">Translocase</keyword>
<dbReference type="Pfam" id="PF00702">
    <property type="entry name" value="Hydrolase"/>
    <property type="match status" value="1"/>
</dbReference>
<evidence type="ECO:0000256" key="8">
    <source>
        <dbReference type="ARBA" id="ARBA00022989"/>
    </source>
</evidence>
<evidence type="ECO:0000256" key="9">
    <source>
        <dbReference type="ARBA" id="ARBA00023136"/>
    </source>
</evidence>
<evidence type="ECO:0000313" key="13">
    <source>
        <dbReference type="EMBL" id="GAA0501280.1"/>
    </source>
</evidence>
<dbReference type="SUPFAM" id="SSF81660">
    <property type="entry name" value="Metal cation-transporting ATPase, ATP-binding domain N"/>
    <property type="match status" value="1"/>
</dbReference>
<dbReference type="NCBIfam" id="TIGR01525">
    <property type="entry name" value="ATPase-IB_hvy"/>
    <property type="match status" value="1"/>
</dbReference>
<evidence type="ECO:0000256" key="1">
    <source>
        <dbReference type="ARBA" id="ARBA00004141"/>
    </source>
</evidence>
<dbReference type="PROSITE" id="PS01229">
    <property type="entry name" value="COF_2"/>
    <property type="match status" value="1"/>
</dbReference>
<dbReference type="NCBIfam" id="TIGR01494">
    <property type="entry name" value="ATPase_P-type"/>
    <property type="match status" value="2"/>
</dbReference>